<keyword evidence="2" id="KW-1185">Reference proteome</keyword>
<name>A0A1H8Q2Q2_9ACTN</name>
<dbReference type="EMBL" id="FOEE01000001">
    <property type="protein sequence ID" value="SEO48525.1"/>
    <property type="molecule type" value="Genomic_DNA"/>
</dbReference>
<dbReference type="AlphaFoldDB" id="A0A1H8Q2Q2"/>
<sequence length="55" mass="5457">MPALTAPAPTVPAPSAGPACGACPHPLAAHDAVGLRYCRATAISELDRGCVCRTA</sequence>
<proteinExistence type="predicted"/>
<dbReference type="RefSeq" id="WP_170860891.1">
    <property type="nucleotide sequence ID" value="NZ_FOEE01000001.1"/>
</dbReference>
<protein>
    <submittedName>
        <fullName evidence="1">Uncharacterized protein</fullName>
    </submittedName>
</protein>
<organism evidence="1 2">
    <name type="scientific">Trujillonella endophytica</name>
    <dbReference type="NCBI Taxonomy" id="673521"/>
    <lineage>
        <taxon>Bacteria</taxon>
        <taxon>Bacillati</taxon>
        <taxon>Actinomycetota</taxon>
        <taxon>Actinomycetes</taxon>
        <taxon>Geodermatophilales</taxon>
        <taxon>Geodermatophilaceae</taxon>
        <taxon>Trujillonella</taxon>
    </lineage>
</organism>
<dbReference type="NCBIfam" id="NF038206">
    <property type="entry name" value="RGCVC_fam"/>
    <property type="match status" value="1"/>
</dbReference>
<accession>A0A1H8Q2Q2</accession>
<evidence type="ECO:0000313" key="2">
    <source>
        <dbReference type="Proteomes" id="UP000198960"/>
    </source>
</evidence>
<reference evidence="2" key="1">
    <citation type="submission" date="2016-10" db="EMBL/GenBank/DDBJ databases">
        <authorList>
            <person name="Varghese N."/>
            <person name="Submissions S."/>
        </authorList>
    </citation>
    <scope>NUCLEOTIDE SEQUENCE [LARGE SCALE GENOMIC DNA]</scope>
    <source>
        <strain evidence="2">DSM 45413</strain>
    </source>
</reference>
<gene>
    <name evidence="1" type="ORF">SAMN05660991_00539</name>
</gene>
<evidence type="ECO:0000313" key="1">
    <source>
        <dbReference type="EMBL" id="SEO48525.1"/>
    </source>
</evidence>
<dbReference type="STRING" id="673521.SAMN05660991_00539"/>
<dbReference type="Proteomes" id="UP000198960">
    <property type="component" value="Unassembled WGS sequence"/>
</dbReference>